<dbReference type="RefSeq" id="WP_157291614.1">
    <property type="nucleotide sequence ID" value="NZ_WQRF01000010.1"/>
</dbReference>
<sequence>MLEGEEESIVEYLQLRDDLVRIDGRYRSPSSAYGTMYRFLRDHREDANFEAIRAILARHITANYPGQATLFGERVVPREYSSIKALGESKHIDPQRIRLMLRHQPSLTERPKGLRGRAVISPSSAKIIVASITNGSTEAQLRRILGARVFQVRALLELGAIPLVGRRGEESLYSRSHAIDILTKVIGRSSVDPSEINSLEENQSNSIQAIATDQKILELILAGKVRTGFRSGQKKGLSGLLVSRADLIASVDEEDRGLTGVQIAKRLRVSDAVLSDLYQVGALPRPSIRTARGFKLTPVSTVRAFEAQYATLREIANGLGLSTNGAMKVLKAKKISALPLPCGRYSVFERADIANIIR</sequence>
<dbReference type="AlphaFoldDB" id="A0A7X3K585"/>
<dbReference type="EMBL" id="WQRF01000010">
    <property type="protein sequence ID" value="MVT00821.1"/>
    <property type="molecule type" value="Genomic_DNA"/>
</dbReference>
<keyword evidence="2" id="KW-1185">Reference proteome</keyword>
<evidence type="ECO:0000313" key="1">
    <source>
        <dbReference type="EMBL" id="MVT00821.1"/>
    </source>
</evidence>
<name>A0A7X3K585_9HYPH</name>
<evidence type="ECO:0000313" key="2">
    <source>
        <dbReference type="Proteomes" id="UP000438106"/>
    </source>
</evidence>
<reference evidence="1 2" key="1">
    <citation type="submission" date="2019-12" db="EMBL/GenBank/DDBJ databases">
        <title>Devosia maris sp. nov., isolated from the deep seawater.</title>
        <authorList>
            <person name="Liu Y."/>
        </authorList>
    </citation>
    <scope>NUCLEOTIDE SEQUENCE [LARGE SCALE GENOMIC DNA]</scope>
    <source>
        <strain evidence="1 2">L53-10-65</strain>
    </source>
</reference>
<protein>
    <submittedName>
        <fullName evidence="1">Uncharacterized protein</fullName>
    </submittedName>
</protein>
<proteinExistence type="predicted"/>
<comment type="caution">
    <text evidence="1">The sequence shown here is derived from an EMBL/GenBank/DDBJ whole genome shotgun (WGS) entry which is preliminary data.</text>
</comment>
<dbReference type="Proteomes" id="UP000438106">
    <property type="component" value="Unassembled WGS sequence"/>
</dbReference>
<organism evidence="1 2">
    <name type="scientific">Devosia marina</name>
    <dbReference type="NCBI Taxonomy" id="2683198"/>
    <lineage>
        <taxon>Bacteria</taxon>
        <taxon>Pseudomonadati</taxon>
        <taxon>Pseudomonadota</taxon>
        <taxon>Alphaproteobacteria</taxon>
        <taxon>Hyphomicrobiales</taxon>
        <taxon>Devosiaceae</taxon>
        <taxon>Devosia</taxon>
    </lineage>
</organism>
<accession>A0A7X3K585</accession>
<gene>
    <name evidence="1" type="ORF">GO014_17515</name>
</gene>